<dbReference type="OrthoDB" id="7173212at2"/>
<reference evidence="2 3" key="1">
    <citation type="submission" date="2018-07" db="EMBL/GenBank/DDBJ databases">
        <title>Erythrobacter nanhaiensis sp. nov., a novel member of the genus Erythrobacter isolated from the South China Sea.</title>
        <authorList>
            <person name="Chen X."/>
            <person name="Liu J."/>
        </authorList>
    </citation>
    <scope>NUCLEOTIDE SEQUENCE [LARGE SCALE GENOMIC DNA]</scope>
    <source>
        <strain evidence="2 3">S-5</strain>
    </source>
</reference>
<evidence type="ECO:0000313" key="3">
    <source>
        <dbReference type="Proteomes" id="UP000254101"/>
    </source>
</evidence>
<dbReference type="Proteomes" id="UP000254101">
    <property type="component" value="Unassembled WGS sequence"/>
</dbReference>
<keyword evidence="3" id="KW-1185">Reference proteome</keyword>
<comment type="caution">
    <text evidence="2">The sequence shown here is derived from an EMBL/GenBank/DDBJ whole genome shotgun (WGS) entry which is preliminary data.</text>
</comment>
<name>A0A395LMY1_9SPHN</name>
<sequence length="144" mass="16208">MAIPLPVLLAAAERLARDERTQKVARGAADAMFRKGGEVWRNRSQKSASEKSPIPETKQLEAPASAEAEKKGWRGAMSKRLRFRAGQTGDLVRFDYEDEHGLSSKRTVGNWSSDGREIEGYCLNRKEACRFALGRISNWREIDI</sequence>
<proteinExistence type="predicted"/>
<dbReference type="EMBL" id="QRBB01000002">
    <property type="protein sequence ID" value="RDS75980.1"/>
    <property type="molecule type" value="Genomic_DNA"/>
</dbReference>
<evidence type="ECO:0000313" key="2">
    <source>
        <dbReference type="EMBL" id="RDS75980.1"/>
    </source>
</evidence>
<accession>A0A395LMY1</accession>
<gene>
    <name evidence="2" type="ORF">DL238_15020</name>
</gene>
<dbReference type="RefSeq" id="WP_115493246.1">
    <property type="nucleotide sequence ID" value="NZ_JACHWW010000002.1"/>
</dbReference>
<feature type="region of interest" description="Disordered" evidence="1">
    <location>
        <begin position="35"/>
        <end position="73"/>
    </location>
</feature>
<dbReference type="AlphaFoldDB" id="A0A395LMY1"/>
<evidence type="ECO:0000256" key="1">
    <source>
        <dbReference type="SAM" id="MobiDB-lite"/>
    </source>
</evidence>
<organism evidence="2 3">
    <name type="scientific">Alteriqipengyuania lutimaris</name>
    <dbReference type="NCBI Taxonomy" id="1538146"/>
    <lineage>
        <taxon>Bacteria</taxon>
        <taxon>Pseudomonadati</taxon>
        <taxon>Pseudomonadota</taxon>
        <taxon>Alphaproteobacteria</taxon>
        <taxon>Sphingomonadales</taxon>
        <taxon>Erythrobacteraceae</taxon>
        <taxon>Alteriqipengyuania</taxon>
    </lineage>
</organism>
<protein>
    <submittedName>
        <fullName evidence="2">Uncharacterized protein</fullName>
    </submittedName>
</protein>